<protein>
    <submittedName>
        <fullName evidence="2">DUF5673 domain-containing protein</fullName>
    </submittedName>
</protein>
<evidence type="ECO:0000259" key="1">
    <source>
        <dbReference type="Pfam" id="PF18923"/>
    </source>
</evidence>
<reference evidence="2" key="1">
    <citation type="submission" date="2022-12" db="EMBL/GenBank/DDBJ databases">
        <authorList>
            <person name="Wang J."/>
        </authorList>
    </citation>
    <scope>NUCLEOTIDE SEQUENCE</scope>
    <source>
        <strain evidence="2">HY-42-06</strain>
    </source>
</reference>
<dbReference type="InterPro" id="IPR043730">
    <property type="entry name" value="DUF5673"/>
</dbReference>
<comment type="caution">
    <text evidence="2">The sequence shown here is derived from an EMBL/GenBank/DDBJ whole genome shotgun (WGS) entry which is preliminary data.</text>
</comment>
<sequence length="105" mass="12885">MLFKIINYISYKEIYLKNIKLSIFWIVFSLEKIITDRNYSKIREKGISISSGFYKWNRFKEYQWISQNTIQVKVKGIFKIFDEEIEVQNQDKEKIDEVLQKFKKE</sequence>
<dbReference type="Pfam" id="PF18923">
    <property type="entry name" value="DUF5673"/>
    <property type="match status" value="1"/>
</dbReference>
<evidence type="ECO:0000313" key="2">
    <source>
        <dbReference type="EMBL" id="MCY6369942.1"/>
    </source>
</evidence>
<proteinExistence type="predicted"/>
<name>A0ABT4CLM7_9CLOT</name>
<feature type="domain" description="DUF5673" evidence="1">
    <location>
        <begin position="38"/>
        <end position="104"/>
    </location>
</feature>
<gene>
    <name evidence="2" type="ORF">OXH55_04795</name>
</gene>
<evidence type="ECO:0000313" key="3">
    <source>
        <dbReference type="Proteomes" id="UP001079657"/>
    </source>
</evidence>
<dbReference type="Proteomes" id="UP001079657">
    <property type="component" value="Unassembled WGS sequence"/>
</dbReference>
<keyword evidence="3" id="KW-1185">Reference proteome</keyword>
<dbReference type="EMBL" id="JAPQES010000001">
    <property type="protein sequence ID" value="MCY6369942.1"/>
    <property type="molecule type" value="Genomic_DNA"/>
</dbReference>
<accession>A0ABT4CLM7</accession>
<organism evidence="2 3">
    <name type="scientific">Clostridium ganghwense</name>
    <dbReference type="NCBI Taxonomy" id="312089"/>
    <lineage>
        <taxon>Bacteria</taxon>
        <taxon>Bacillati</taxon>
        <taxon>Bacillota</taxon>
        <taxon>Clostridia</taxon>
        <taxon>Eubacteriales</taxon>
        <taxon>Clostridiaceae</taxon>
        <taxon>Clostridium</taxon>
    </lineage>
</organism>